<keyword evidence="4" id="KW-0249">Electron transport</keyword>
<proteinExistence type="predicted"/>
<dbReference type="InterPro" id="IPR050597">
    <property type="entry name" value="Cytochrome_c_Oxidase_Subunit"/>
</dbReference>
<dbReference type="Pfam" id="PF00034">
    <property type="entry name" value="Cytochrom_C"/>
    <property type="match status" value="1"/>
</dbReference>
<protein>
    <submittedName>
        <fullName evidence="9">Cytochrome c subfamily</fullName>
    </submittedName>
</protein>
<dbReference type="GO" id="GO:0005506">
    <property type="term" value="F:iron ion binding"/>
    <property type="evidence" value="ECO:0007669"/>
    <property type="project" value="InterPro"/>
</dbReference>
<dbReference type="GO" id="GO:0009055">
    <property type="term" value="F:electron transfer activity"/>
    <property type="evidence" value="ECO:0007669"/>
    <property type="project" value="InterPro"/>
</dbReference>
<dbReference type="GO" id="GO:0020037">
    <property type="term" value="F:heme binding"/>
    <property type="evidence" value="ECO:0007669"/>
    <property type="project" value="InterPro"/>
</dbReference>
<sequence>MKIFAITLATLASLTLAPTSFAAGDAAVGKSKAAVCASCHGADGMALMPAYPNLAGQNEEYLVSALQAYRSKERQGGNAALMHAMAANLSDDDIANLAAYYASLK</sequence>
<feature type="chain" id="PRO_5002899565" evidence="7">
    <location>
        <begin position="23"/>
        <end position="105"/>
    </location>
</feature>
<evidence type="ECO:0000256" key="7">
    <source>
        <dbReference type="SAM" id="SignalP"/>
    </source>
</evidence>
<evidence type="ECO:0000256" key="3">
    <source>
        <dbReference type="ARBA" id="ARBA00022723"/>
    </source>
</evidence>
<evidence type="ECO:0000256" key="5">
    <source>
        <dbReference type="ARBA" id="ARBA00023004"/>
    </source>
</evidence>
<dbReference type="OrthoDB" id="9773456at2"/>
<evidence type="ECO:0000256" key="2">
    <source>
        <dbReference type="ARBA" id="ARBA00022617"/>
    </source>
</evidence>
<gene>
    <name evidence="9" type="ORF">MDMS009_1349</name>
</gene>
<keyword evidence="5 6" id="KW-0408">Iron</keyword>
<dbReference type="AlphaFoldDB" id="C0N5G2"/>
<organism evidence="9 10">
    <name type="scientific">Methylophaga thiooxydans DMS010</name>
    <dbReference type="NCBI Taxonomy" id="637616"/>
    <lineage>
        <taxon>Bacteria</taxon>
        <taxon>Pseudomonadati</taxon>
        <taxon>Pseudomonadota</taxon>
        <taxon>Gammaproteobacteria</taxon>
        <taxon>Thiotrichales</taxon>
        <taxon>Piscirickettsiaceae</taxon>
        <taxon>Methylophaga</taxon>
    </lineage>
</organism>
<evidence type="ECO:0000256" key="6">
    <source>
        <dbReference type="PROSITE-ProRule" id="PRU00433"/>
    </source>
</evidence>
<accession>C0N5G2</accession>
<dbReference type="PANTHER" id="PTHR33751">
    <property type="entry name" value="CBB3-TYPE CYTOCHROME C OXIDASE SUBUNIT FIXP"/>
    <property type="match status" value="1"/>
</dbReference>
<keyword evidence="2 6" id="KW-0349">Heme</keyword>
<evidence type="ECO:0000313" key="9">
    <source>
        <dbReference type="EMBL" id="EEF79798.1"/>
    </source>
</evidence>
<keyword evidence="3 6" id="KW-0479">Metal-binding</keyword>
<feature type="signal peptide" evidence="7">
    <location>
        <begin position="1"/>
        <end position="22"/>
    </location>
</feature>
<dbReference type="RefSeq" id="WP_008290888.1">
    <property type="nucleotide sequence ID" value="NZ_GG657897.1"/>
</dbReference>
<keyword evidence="7" id="KW-0732">Signal</keyword>
<dbReference type="InterPro" id="IPR008168">
    <property type="entry name" value="Cyt_C_IC"/>
</dbReference>
<reference evidence="9 10" key="1">
    <citation type="journal article" date="2011" name="J. Bacteriol.">
        <title>Draft genome sequence of the chemolithoheterotrophic, halophilic methylotroph Methylophaga thiooxydans DMS010.</title>
        <authorList>
            <person name="Boden R."/>
            <person name="Ferriera S."/>
            <person name="Johnson J."/>
            <person name="Kelly D.P."/>
            <person name="Murrell J.C."/>
            <person name="Schafer H."/>
        </authorList>
    </citation>
    <scope>NUCLEOTIDE SEQUENCE [LARGE SCALE GENOMIC DNA]</scope>
    <source>
        <strain evidence="9 10">DMS010</strain>
    </source>
</reference>
<keyword evidence="10" id="KW-1185">Reference proteome</keyword>
<dbReference type="PRINTS" id="PR00605">
    <property type="entry name" value="CYTCHROMECIC"/>
</dbReference>
<evidence type="ECO:0000259" key="8">
    <source>
        <dbReference type="PROSITE" id="PS51007"/>
    </source>
</evidence>
<keyword evidence="1" id="KW-0813">Transport</keyword>
<evidence type="ECO:0000313" key="10">
    <source>
        <dbReference type="Proteomes" id="UP000004679"/>
    </source>
</evidence>
<dbReference type="InterPro" id="IPR036909">
    <property type="entry name" value="Cyt_c-like_dom_sf"/>
</dbReference>
<dbReference type="HOGENOM" id="CLU_128253_1_1_6"/>
<dbReference type="EMBL" id="GG657897">
    <property type="protein sequence ID" value="EEF79798.1"/>
    <property type="molecule type" value="Genomic_DNA"/>
</dbReference>
<dbReference type="SUPFAM" id="SSF46626">
    <property type="entry name" value="Cytochrome c"/>
    <property type="match status" value="1"/>
</dbReference>
<evidence type="ECO:0000256" key="4">
    <source>
        <dbReference type="ARBA" id="ARBA00022982"/>
    </source>
</evidence>
<dbReference type="PROSITE" id="PS51007">
    <property type="entry name" value="CYTC"/>
    <property type="match status" value="1"/>
</dbReference>
<feature type="domain" description="Cytochrome c" evidence="8">
    <location>
        <begin position="24"/>
        <end position="105"/>
    </location>
</feature>
<name>C0N5G2_9GAMM</name>
<dbReference type="PANTHER" id="PTHR33751:SF9">
    <property type="entry name" value="CYTOCHROME C4"/>
    <property type="match status" value="1"/>
</dbReference>
<dbReference type="Proteomes" id="UP000004679">
    <property type="component" value="Unassembled WGS sequence"/>
</dbReference>
<dbReference type="InterPro" id="IPR009056">
    <property type="entry name" value="Cyt_c-like_dom"/>
</dbReference>
<dbReference type="Gene3D" id="1.10.760.10">
    <property type="entry name" value="Cytochrome c-like domain"/>
    <property type="match status" value="1"/>
</dbReference>
<evidence type="ECO:0000256" key="1">
    <source>
        <dbReference type="ARBA" id="ARBA00022448"/>
    </source>
</evidence>